<keyword evidence="3" id="KW-1185">Reference proteome</keyword>
<organism evidence="2 3">
    <name type="scientific">Corallincola luteus</name>
    <dbReference type="NCBI Taxonomy" id="1775177"/>
    <lineage>
        <taxon>Bacteria</taxon>
        <taxon>Pseudomonadati</taxon>
        <taxon>Pseudomonadota</taxon>
        <taxon>Gammaproteobacteria</taxon>
        <taxon>Alteromonadales</taxon>
        <taxon>Psychromonadaceae</taxon>
        <taxon>Corallincola</taxon>
    </lineage>
</organism>
<dbReference type="Gene3D" id="1.25.40.10">
    <property type="entry name" value="Tetratricopeptide repeat domain"/>
    <property type="match status" value="1"/>
</dbReference>
<accession>A0ABY2AQW7</accession>
<evidence type="ECO:0000313" key="2">
    <source>
        <dbReference type="EMBL" id="TCI04973.1"/>
    </source>
</evidence>
<dbReference type="SMART" id="SM00671">
    <property type="entry name" value="SEL1"/>
    <property type="match status" value="2"/>
</dbReference>
<dbReference type="RefSeq" id="WP_131414302.1">
    <property type="nucleotide sequence ID" value="NZ_SJXE01000001.1"/>
</dbReference>
<reference evidence="2 3" key="1">
    <citation type="submission" date="2019-02" db="EMBL/GenBank/DDBJ databases">
        <title>Corallincola luteus sp. nov., a marine bacterium isolated from surface sediment of Bohai Sea in China.</title>
        <authorList>
            <person name="Ren Q."/>
        </authorList>
    </citation>
    <scope>NUCLEOTIDE SEQUENCE [LARGE SCALE GENOMIC DNA]</scope>
    <source>
        <strain evidence="2 3">DASS28</strain>
    </source>
</reference>
<name>A0ABY2AQW7_9GAMM</name>
<feature type="signal peptide" evidence="1">
    <location>
        <begin position="1"/>
        <end position="21"/>
    </location>
</feature>
<comment type="caution">
    <text evidence="2">The sequence shown here is derived from an EMBL/GenBank/DDBJ whole genome shotgun (WGS) entry which is preliminary data.</text>
</comment>
<dbReference type="Proteomes" id="UP000292554">
    <property type="component" value="Unassembled WGS sequence"/>
</dbReference>
<evidence type="ECO:0000313" key="3">
    <source>
        <dbReference type="Proteomes" id="UP000292554"/>
    </source>
</evidence>
<protein>
    <submittedName>
        <fullName evidence="2">Sel1 repeat family protein</fullName>
    </submittedName>
</protein>
<keyword evidence="1" id="KW-0732">Signal</keyword>
<proteinExistence type="predicted"/>
<evidence type="ECO:0000256" key="1">
    <source>
        <dbReference type="SAM" id="SignalP"/>
    </source>
</evidence>
<dbReference type="EMBL" id="SJXE01000001">
    <property type="protein sequence ID" value="TCI04973.1"/>
    <property type="molecule type" value="Genomic_DNA"/>
</dbReference>
<dbReference type="InterPro" id="IPR006597">
    <property type="entry name" value="Sel1-like"/>
</dbReference>
<dbReference type="SUPFAM" id="SSF81901">
    <property type="entry name" value="HCP-like"/>
    <property type="match status" value="1"/>
</dbReference>
<sequence>MTRTVLSLLLFLPLISAEAVSANDFEVPCAALNQSCLAQNRSRLESGDAAAQYWMGRYQFYHWSDFDTAYGWYQRAALQGYAPAKRTLALYHLHGAGGLETNISLAFTLLIQASEQGDAKAYFLLDKLDKKSALVALNSRS</sequence>
<dbReference type="Pfam" id="PF08238">
    <property type="entry name" value="Sel1"/>
    <property type="match status" value="2"/>
</dbReference>
<gene>
    <name evidence="2" type="ORF">EZV61_03135</name>
</gene>
<dbReference type="InterPro" id="IPR011990">
    <property type="entry name" value="TPR-like_helical_dom_sf"/>
</dbReference>
<feature type="chain" id="PRO_5045895963" evidence="1">
    <location>
        <begin position="22"/>
        <end position="141"/>
    </location>
</feature>